<name>A0A829W1A7_9FIRM</name>
<comment type="caution">
    <text evidence="1">The sequence shown here is derived from an EMBL/GenBank/DDBJ whole genome shotgun (WGS) entry which is preliminary data.</text>
</comment>
<dbReference type="AlphaFoldDB" id="A0A829W1A7"/>
<proteinExistence type="predicted"/>
<reference evidence="1 2" key="1">
    <citation type="submission" date="2019-06" db="EMBL/GenBank/DDBJ databases">
        <title>Draft genome sequence of [Clostridium] clostridioforme NBRC 113352.</title>
        <authorList>
            <person name="Miura T."/>
            <person name="Furukawa M."/>
            <person name="Shimamura M."/>
            <person name="Ohyama Y."/>
            <person name="Yamazoe A."/>
            <person name="Kawasaki H."/>
        </authorList>
    </citation>
    <scope>NUCLEOTIDE SEQUENCE [LARGE SCALE GENOMIC DNA]</scope>
    <source>
        <strain evidence="1 2">NBRC 113352</strain>
    </source>
</reference>
<organism evidence="1 2">
    <name type="scientific">Enterocloster clostridioformis</name>
    <dbReference type="NCBI Taxonomy" id="1531"/>
    <lineage>
        <taxon>Bacteria</taxon>
        <taxon>Bacillati</taxon>
        <taxon>Bacillota</taxon>
        <taxon>Clostridia</taxon>
        <taxon>Lachnospirales</taxon>
        <taxon>Lachnospiraceae</taxon>
        <taxon>Enterocloster</taxon>
    </lineage>
</organism>
<sequence length="84" mass="9966">MEKVLIISSNNKNNTVYITNNSASRFCNSIKMHKNVPLIRKKPPFICETEDWYNRIIDKSQTMDYEEGQVAENERYNCFHGEYL</sequence>
<gene>
    <name evidence="1" type="ORF">Ccl03g_40520</name>
</gene>
<dbReference type="RefSeq" id="WP_157405063.1">
    <property type="nucleotide sequence ID" value="NZ_JAAIST010000031.1"/>
</dbReference>
<evidence type="ECO:0000313" key="2">
    <source>
        <dbReference type="Proteomes" id="UP000315200"/>
    </source>
</evidence>
<evidence type="ECO:0000313" key="1">
    <source>
        <dbReference type="EMBL" id="GEA38339.1"/>
    </source>
</evidence>
<protein>
    <submittedName>
        <fullName evidence="1">Uncharacterized protein</fullName>
    </submittedName>
</protein>
<accession>A0A829W1A7</accession>
<dbReference type="EMBL" id="BJLB01000001">
    <property type="protein sequence ID" value="GEA38339.1"/>
    <property type="molecule type" value="Genomic_DNA"/>
</dbReference>
<dbReference type="Proteomes" id="UP000315200">
    <property type="component" value="Unassembled WGS sequence"/>
</dbReference>